<feature type="region of interest" description="Disordered" evidence="1">
    <location>
        <begin position="273"/>
        <end position="292"/>
    </location>
</feature>
<feature type="compositionally biased region" description="Low complexity" evidence="1">
    <location>
        <begin position="280"/>
        <end position="292"/>
    </location>
</feature>
<feature type="region of interest" description="Disordered" evidence="1">
    <location>
        <begin position="320"/>
        <end position="686"/>
    </location>
</feature>
<accession>A0A9W8AVP1</accession>
<feature type="compositionally biased region" description="Low complexity" evidence="1">
    <location>
        <begin position="497"/>
        <end position="507"/>
    </location>
</feature>
<feature type="compositionally biased region" description="Polar residues" evidence="1">
    <location>
        <begin position="656"/>
        <end position="667"/>
    </location>
</feature>
<reference evidence="2" key="1">
    <citation type="submission" date="2022-07" db="EMBL/GenBank/DDBJ databases">
        <title>Phylogenomic reconstructions and comparative analyses of Kickxellomycotina fungi.</title>
        <authorList>
            <person name="Reynolds N.K."/>
            <person name="Stajich J.E."/>
            <person name="Barry K."/>
            <person name="Grigoriev I.V."/>
            <person name="Crous P."/>
            <person name="Smith M.E."/>
        </authorList>
    </citation>
    <scope>NUCLEOTIDE SEQUENCE</scope>
    <source>
        <strain evidence="2">RSA 1196</strain>
    </source>
</reference>
<evidence type="ECO:0000256" key="1">
    <source>
        <dbReference type="SAM" id="MobiDB-lite"/>
    </source>
</evidence>
<feature type="compositionally biased region" description="Basic and acidic residues" evidence="1">
    <location>
        <begin position="435"/>
        <end position="452"/>
    </location>
</feature>
<feature type="compositionally biased region" description="Basic and acidic residues" evidence="1">
    <location>
        <begin position="323"/>
        <end position="343"/>
    </location>
</feature>
<keyword evidence="3" id="KW-1185">Reference proteome</keyword>
<name>A0A9W8AVP1_9FUNG</name>
<proteinExistence type="predicted"/>
<feature type="compositionally biased region" description="Polar residues" evidence="1">
    <location>
        <begin position="468"/>
        <end position="482"/>
    </location>
</feature>
<evidence type="ECO:0000313" key="3">
    <source>
        <dbReference type="Proteomes" id="UP001150925"/>
    </source>
</evidence>
<evidence type="ECO:0000313" key="2">
    <source>
        <dbReference type="EMBL" id="KAJ1969561.1"/>
    </source>
</evidence>
<dbReference type="Proteomes" id="UP001150925">
    <property type="component" value="Unassembled WGS sequence"/>
</dbReference>
<feature type="region of interest" description="Disordered" evidence="1">
    <location>
        <begin position="1"/>
        <end position="30"/>
    </location>
</feature>
<comment type="caution">
    <text evidence="2">The sequence shown here is derived from an EMBL/GenBank/DDBJ whole genome shotgun (WGS) entry which is preliminary data.</text>
</comment>
<gene>
    <name evidence="2" type="ORF">IWQ62_000543</name>
</gene>
<dbReference type="OrthoDB" id="5600421at2759"/>
<sequence>MSTLAPPSSTAPHLALTMSPGAPHPPAAPREPLRERINRFRSTQFPQLYCTQNNIKYGTFFRFHPPNSLKPNTAPSPVSMTTPPFPMASPSPLATQEPMVPEDKIRATGPNHSVVITPVSASGPIKNVGTNSVRPRGTSSVVQPTTNTIPSTVRKRTLPEDSLSGRPRKKSAPSLEDVMQEIRLVRSPRCPTPLSPTLPPFSFLLDNPPTSTDTDVVDKSRKHLGDELVWSKSLAMDNEDVRSPPYHPTSPNYTCIPPELPIRHSKDNLLTLREGHDQARSPTTRARPSAPRRLTVPALLVVKLTLPKLNNIKTRRSIPANITKDDVPSGKRIKDITGSDQTRRRVPSPQLSHETLDRPSYTSSSSKSPVHRTRRSLHYGVEHHRDSSGESRPKSEKTDAPSRSTPVTSKPSSDNRVRSQSYRGSVESNGTESMPRQKESSIRRTRSPDRSRSPHRSTRVRVDRTHKVSSSSADHESSMWSQSRSRGEETRRRPRGSRSPTRTPTSRRTTDATSLLRTPQNTKADRDSSHWDTRKKTEHASSKMSEEEDTERRSRRSRETKQEDTPSINRVSRTRNISSRDTTEGGNQGRPRGLKSPEPTHSVNHTDKSSVGRDIKSYSRPLDVADLSRPNDIHSSPKTVTPQRFSMKDYQRRRQPTVSHPASNTVESVPEPGPRPDSPLNKVTERTLNLKRDTKVEKPVPRPSERTVTALERVPGSLFEWARLYKRTSYNNSSKRDSVSRRLSVLQAFQASLAFVQNIDISCAKLPIHQSLVQWQTLQEYAHFVSSHTHPGDYPMLKGLNLQLEAIIHHRVATLCERVIMDKVTHALTSSDEQAGESGLPPMPAAVVQTIKHACQNSNQAKKKWQESERWVGLEALVKDFPITWDLCQTPAVGDTSLARYPASWRSMVSLVPDGSLVWPLSPYSSVPDIVRFMECVLFEFAEQQNLDFQVHK</sequence>
<feature type="compositionally biased region" description="Polar residues" evidence="1">
    <location>
        <begin position="1"/>
        <end position="11"/>
    </location>
</feature>
<feature type="compositionally biased region" description="Basic and acidic residues" evidence="1">
    <location>
        <begin position="604"/>
        <end position="617"/>
    </location>
</feature>
<feature type="compositionally biased region" description="Polar residues" evidence="1">
    <location>
        <begin position="565"/>
        <end position="580"/>
    </location>
</feature>
<feature type="compositionally biased region" description="Basic and acidic residues" evidence="1">
    <location>
        <begin position="523"/>
        <end position="545"/>
    </location>
</feature>
<organism evidence="2 3">
    <name type="scientific">Dispira parvispora</name>
    <dbReference type="NCBI Taxonomy" id="1520584"/>
    <lineage>
        <taxon>Eukaryota</taxon>
        <taxon>Fungi</taxon>
        <taxon>Fungi incertae sedis</taxon>
        <taxon>Zoopagomycota</taxon>
        <taxon>Kickxellomycotina</taxon>
        <taxon>Dimargaritomycetes</taxon>
        <taxon>Dimargaritales</taxon>
        <taxon>Dimargaritaceae</taxon>
        <taxon>Dispira</taxon>
    </lineage>
</organism>
<protein>
    <submittedName>
        <fullName evidence="2">Uncharacterized protein</fullName>
    </submittedName>
</protein>
<dbReference type="AlphaFoldDB" id="A0A9W8AVP1"/>
<feature type="region of interest" description="Disordered" evidence="1">
    <location>
        <begin position="126"/>
        <end position="174"/>
    </location>
</feature>
<feature type="compositionally biased region" description="Basic and acidic residues" evidence="1">
    <location>
        <begin position="380"/>
        <end position="400"/>
    </location>
</feature>
<dbReference type="EMBL" id="JANBPY010000045">
    <property type="protein sequence ID" value="KAJ1969561.1"/>
    <property type="molecule type" value="Genomic_DNA"/>
</dbReference>
<feature type="compositionally biased region" description="Polar residues" evidence="1">
    <location>
        <begin position="128"/>
        <end position="151"/>
    </location>
</feature>
<feature type="compositionally biased region" description="Polar residues" evidence="1">
    <location>
        <begin position="401"/>
        <end position="434"/>
    </location>
</feature>
<feature type="compositionally biased region" description="Polar residues" evidence="1">
    <location>
        <begin position="511"/>
        <end position="522"/>
    </location>
</feature>
<feature type="compositionally biased region" description="Polar residues" evidence="1">
    <location>
        <begin position="633"/>
        <end position="644"/>
    </location>
</feature>